<dbReference type="EMBL" id="SMMX01000001">
    <property type="protein sequence ID" value="TDA23489.1"/>
    <property type="molecule type" value="Genomic_DNA"/>
</dbReference>
<dbReference type="SMART" id="SM00644">
    <property type="entry name" value="Ami_2"/>
    <property type="match status" value="1"/>
</dbReference>
<dbReference type="GO" id="GO:0008745">
    <property type="term" value="F:N-acetylmuramoyl-L-alanine amidase activity"/>
    <property type="evidence" value="ECO:0007669"/>
    <property type="project" value="InterPro"/>
</dbReference>
<evidence type="ECO:0000313" key="5">
    <source>
        <dbReference type="Proteomes" id="UP000295710"/>
    </source>
</evidence>
<dbReference type="PANTHER" id="PTHR11022">
    <property type="entry name" value="PEPTIDOGLYCAN RECOGNITION PROTEIN"/>
    <property type="match status" value="1"/>
</dbReference>
<dbReference type="SUPFAM" id="SSF55846">
    <property type="entry name" value="N-acetylmuramoyl-L-alanine amidase-like"/>
    <property type="match status" value="1"/>
</dbReference>
<feature type="domain" description="N-acetylmuramoyl-L-alanine amidase" evidence="2">
    <location>
        <begin position="10"/>
        <end position="134"/>
    </location>
</feature>
<gene>
    <name evidence="4" type="ORF">E1963_01790</name>
</gene>
<dbReference type="InterPro" id="IPR002477">
    <property type="entry name" value="Peptidoglycan-bd-like"/>
</dbReference>
<keyword evidence="5" id="KW-1185">Reference proteome</keyword>
<accession>A0A4R4FLJ3</accession>
<dbReference type="Pfam" id="PF01510">
    <property type="entry name" value="Amidase_2"/>
    <property type="match status" value="1"/>
</dbReference>
<dbReference type="Proteomes" id="UP000295710">
    <property type="component" value="Unassembled WGS sequence"/>
</dbReference>
<dbReference type="Gene3D" id="3.40.80.10">
    <property type="entry name" value="Peptidoglycan recognition protein-like"/>
    <property type="match status" value="1"/>
</dbReference>
<dbReference type="PANTHER" id="PTHR11022:SF41">
    <property type="entry name" value="PEPTIDOGLYCAN-RECOGNITION PROTEIN LC-RELATED"/>
    <property type="match status" value="1"/>
</dbReference>
<comment type="similarity">
    <text evidence="1">Belongs to the N-acetylmuramoyl-L-alanine amidase 2 family.</text>
</comment>
<dbReference type="InterPro" id="IPR036505">
    <property type="entry name" value="Amidase/PGRP_sf"/>
</dbReference>
<dbReference type="InterPro" id="IPR015510">
    <property type="entry name" value="PGRP"/>
</dbReference>
<evidence type="ECO:0000313" key="4">
    <source>
        <dbReference type="EMBL" id="TDA23489.1"/>
    </source>
</evidence>
<dbReference type="InterPro" id="IPR002502">
    <property type="entry name" value="Amidase_domain"/>
</dbReference>
<reference evidence="4 5" key="1">
    <citation type="journal article" date="2016" name="Nat. Microbiol.">
        <title>The Mouse Intestinal Bacterial Collection (miBC) provides host-specific insight into cultured diversity and functional potential of the gut microbiota.</title>
        <authorList>
            <person name="Lagkouvardos I."/>
            <person name="Pukall R."/>
            <person name="Abt B."/>
            <person name="Foesel B.U."/>
            <person name="Meier-Kolthoff J.P."/>
            <person name="Kumar N."/>
            <person name="Bresciani A."/>
            <person name="Martinez I."/>
            <person name="Just S."/>
            <person name="Ziegler C."/>
            <person name="Brugiroux S."/>
            <person name="Garzetti D."/>
            <person name="Wenning M."/>
            <person name="Bui T.P."/>
            <person name="Wang J."/>
            <person name="Hugenholtz F."/>
            <person name="Plugge C.M."/>
            <person name="Peterson D.A."/>
            <person name="Hornef M.W."/>
            <person name="Baines J.F."/>
            <person name="Smidt H."/>
            <person name="Walter J."/>
            <person name="Kristiansen K."/>
            <person name="Nielsen H.B."/>
            <person name="Haller D."/>
            <person name="Overmann J."/>
            <person name="Stecher B."/>
            <person name="Clavel T."/>
        </authorList>
    </citation>
    <scope>NUCLEOTIDE SEQUENCE [LARGE SCALE GENOMIC DNA]</scope>
    <source>
        <strain evidence="4 5">DSM 28560</strain>
    </source>
</reference>
<dbReference type="InterPro" id="IPR006619">
    <property type="entry name" value="PGRP_domain_met/bac"/>
</dbReference>
<dbReference type="GO" id="GO:0009253">
    <property type="term" value="P:peptidoglycan catabolic process"/>
    <property type="evidence" value="ECO:0007669"/>
    <property type="project" value="InterPro"/>
</dbReference>
<dbReference type="InterPro" id="IPR036365">
    <property type="entry name" value="PGBD-like_sf"/>
</dbReference>
<dbReference type="SMART" id="SM00701">
    <property type="entry name" value="PGRP"/>
    <property type="match status" value="1"/>
</dbReference>
<evidence type="ECO:0000256" key="1">
    <source>
        <dbReference type="ARBA" id="ARBA00007553"/>
    </source>
</evidence>
<name>A0A4R4FLJ3_9FIRM</name>
<protein>
    <submittedName>
        <fullName evidence="4">Peptidoglycan-binding domain-containing protein</fullName>
    </submittedName>
</protein>
<dbReference type="GO" id="GO:0008270">
    <property type="term" value="F:zinc ion binding"/>
    <property type="evidence" value="ECO:0007669"/>
    <property type="project" value="InterPro"/>
</dbReference>
<feature type="domain" description="Peptidoglycan recognition protein family" evidence="3">
    <location>
        <begin position="11"/>
        <end position="131"/>
    </location>
</feature>
<dbReference type="Gene3D" id="1.10.101.10">
    <property type="entry name" value="PGBD-like superfamily/PGBD"/>
    <property type="match status" value="1"/>
</dbReference>
<dbReference type="SUPFAM" id="SSF47090">
    <property type="entry name" value="PGBD-like"/>
    <property type="match status" value="1"/>
</dbReference>
<dbReference type="InterPro" id="IPR036366">
    <property type="entry name" value="PGBDSf"/>
</dbReference>
<proteinExistence type="inferred from homology"/>
<comment type="caution">
    <text evidence="4">The sequence shown here is derived from an EMBL/GenBank/DDBJ whole genome shotgun (WGS) entry which is preliminary data.</text>
</comment>
<sequence>MNISIKETNLSFGSLSRRNSTSRIILHHAEASSCDASVIHKWHKANGWAGIGYHFVVRKNGTIERGRPEWAVGAHAPGSNSNSLGICFEGAYMKETMPDPQKNAGKNLVAYLKRKYGITKIQRHCDVCATSCPGTNFPFSEIAGASAAGTVTVSSSGNKPAQNVGASWIARLQSECNRQGFSHQAVDGIAGPNTLKGCPMLSPDASGGITKLMQERLISLGYSCGSTGADGILGAETQKAVKSFQKNHSLTPDGIVGPATWRKLLNL</sequence>
<organism evidence="4 5">
    <name type="scientific">Extibacter muris</name>
    <dbReference type="NCBI Taxonomy" id="1796622"/>
    <lineage>
        <taxon>Bacteria</taxon>
        <taxon>Bacillati</taxon>
        <taxon>Bacillota</taxon>
        <taxon>Clostridia</taxon>
        <taxon>Lachnospirales</taxon>
        <taxon>Lachnospiraceae</taxon>
        <taxon>Extibacter</taxon>
    </lineage>
</organism>
<dbReference type="RefSeq" id="WP_132274457.1">
    <property type="nucleotide sequence ID" value="NZ_JAOBST010000084.1"/>
</dbReference>
<evidence type="ECO:0000259" key="3">
    <source>
        <dbReference type="SMART" id="SM00701"/>
    </source>
</evidence>
<dbReference type="AlphaFoldDB" id="A0A4R4FLJ3"/>
<evidence type="ECO:0000259" key="2">
    <source>
        <dbReference type="SMART" id="SM00644"/>
    </source>
</evidence>
<dbReference type="CDD" id="cd06583">
    <property type="entry name" value="PGRP"/>
    <property type="match status" value="1"/>
</dbReference>
<dbReference type="Pfam" id="PF01471">
    <property type="entry name" value="PG_binding_1"/>
    <property type="match status" value="1"/>
</dbReference>